<dbReference type="HOGENOM" id="CLU_2451797_0_0_9"/>
<dbReference type="OrthoDB" id="2665626at2"/>
<dbReference type="RefSeq" id="WP_025696304.1">
    <property type="nucleotide sequence ID" value="NZ_ASQQ01000437.1"/>
</dbReference>
<dbReference type="PATRIC" id="fig|1333534.5.peg.3212"/>
<dbReference type="EMBL" id="CP011114">
    <property type="protein sequence ID" value="AKG35649.1"/>
    <property type="molecule type" value="Genomic_DNA"/>
</dbReference>
<protein>
    <submittedName>
        <fullName evidence="1">Uncharacterized protein</fullName>
    </submittedName>
</protein>
<dbReference type="Proteomes" id="UP000034189">
    <property type="component" value="Chromosome"/>
</dbReference>
<accession>A0A0F7FAF5</accession>
<proteinExistence type="predicted"/>
<reference evidence="1 2" key="1">
    <citation type="submission" date="2015-03" db="EMBL/GenBank/DDBJ databases">
        <authorList>
            <person name="Abdul Halim M."/>
        </authorList>
    </citation>
    <scope>NUCLEOTIDE SEQUENCE [LARGE SCALE GENOMIC DNA]</scope>
    <source>
        <strain evidence="1 2">ATCC 35681</strain>
    </source>
</reference>
<evidence type="ECO:0000313" key="2">
    <source>
        <dbReference type="Proteomes" id="UP000034189"/>
    </source>
</evidence>
<reference evidence="1 2" key="2">
    <citation type="journal article" date="2016" name="Genome Announc.">
        <title>Genome Sequence of a Gram-Positive Diazotroph, Paenibacillus durus Type Strain ATCC 35681.</title>
        <authorList>
            <person name="Halim M.A."/>
            <person name="Rahman A.Y."/>
            <person name="Sim K.S."/>
            <person name="Yam H.C."/>
            <person name="Rahim A.A."/>
            <person name="Ghazali A.H."/>
            <person name="Najimudin N."/>
        </authorList>
    </citation>
    <scope>NUCLEOTIDE SEQUENCE [LARGE SCALE GENOMIC DNA]</scope>
    <source>
        <strain evidence="1 2">ATCC 35681</strain>
    </source>
</reference>
<dbReference type="AlphaFoldDB" id="A0A0F7FAF5"/>
<name>A0A0F7FAF5_PAEDU</name>
<organism evidence="1 2">
    <name type="scientific">Paenibacillus durus ATCC 35681</name>
    <dbReference type="NCBI Taxonomy" id="1333534"/>
    <lineage>
        <taxon>Bacteria</taxon>
        <taxon>Bacillati</taxon>
        <taxon>Bacillota</taxon>
        <taxon>Bacilli</taxon>
        <taxon>Bacillales</taxon>
        <taxon>Paenibacillaceae</taxon>
        <taxon>Paenibacillus</taxon>
    </lineage>
</organism>
<sequence length="89" mass="9865">MHVVHELRIEDEKVLESVSIYDTAASMKPRETLPRSYGIELLRDPVLCAVESLAIGAGVAQNIDKKAAITFRSNIPGAAELFAEEWARR</sequence>
<gene>
    <name evidence="1" type="ORF">VK70_14580</name>
</gene>
<evidence type="ECO:0000313" key="1">
    <source>
        <dbReference type="EMBL" id="AKG35649.1"/>
    </source>
</evidence>